<feature type="compositionally biased region" description="Basic and acidic residues" evidence="1">
    <location>
        <begin position="82"/>
        <end position="96"/>
    </location>
</feature>
<reference evidence="2" key="1">
    <citation type="journal article" date="2023" name="IScience">
        <title>Live-bearing cockroach genome reveals convergent evolutionary mechanisms linked to viviparity in insects and beyond.</title>
        <authorList>
            <person name="Fouks B."/>
            <person name="Harrison M.C."/>
            <person name="Mikhailova A.A."/>
            <person name="Marchal E."/>
            <person name="English S."/>
            <person name="Carruthers M."/>
            <person name="Jennings E.C."/>
            <person name="Chiamaka E.L."/>
            <person name="Frigard R.A."/>
            <person name="Pippel M."/>
            <person name="Attardo G.M."/>
            <person name="Benoit J.B."/>
            <person name="Bornberg-Bauer E."/>
            <person name="Tobe S.S."/>
        </authorList>
    </citation>
    <scope>NUCLEOTIDE SEQUENCE</scope>
    <source>
        <strain evidence="2">Stay&amp;Tobe</strain>
    </source>
</reference>
<dbReference type="Proteomes" id="UP001233999">
    <property type="component" value="Unassembled WGS sequence"/>
</dbReference>
<feature type="compositionally biased region" description="Basic and acidic residues" evidence="1">
    <location>
        <begin position="360"/>
        <end position="370"/>
    </location>
</feature>
<name>A0AAD8EDW4_DIPPU</name>
<sequence>MVSTAPKSKWSGHKQRRMGPAPFASFEDLSDDLDSPEEKQSVTRILPGIREDVSLRSPSAGGVSLQTPSTPRIDISRASSSSHHDSNNSSPERELFAGEVSGAKLGLGFKEEGAADLRSSTEELDFHEDPGAVAEREVEKRKERRASKQSQQHASIFKYELEAQSEKERKDSACSDAGLLSISGRTSRLSSIGSGGSGASHFSGMSHLSVMSGHSAASSGRSPSPHKMLLETSFCGSKPIPVHSIDMESPPNKHETESLEKALLSRKIDPTVAIVGDIKSEQVQKNFASKKLPDVKEKHNNLAEVQKVEVSSQETKPVEIQKPEVKTVRKKPEQEVQKKKEIEEISPRQEPQESIYRNEWQLRDRDEWGPHIKQKPASLNLSNSGKKPMTFSQLVQHEQQPEPPPVRQQPVEVISSASPKLPRHAVRKKVEDDGSRTPSPTHGSRKSSFTAIFKRNEESVLSPESPTVVSGKRKSSGLTTILKEASDGLRDRSRSRSKSRERVVTTPGDAKGKKDNKNKSVFSSLFKKREKKKGSRNVDDDIISPVDIPQTEQKLDAINVEFTFNSSGSYRDEKETHLGSSAHAEECTVDEDNATKHVFSNVHSEEIPIVADSSEEVHVNAVDEEDLDDSLLPSESVMLPALCQDSIQPVSKSLEAGDSASITDHHSSESERDSEVDYLRNKKKEVEAPEEDHERKGLVVQQDSFDDELPYVPTTLPLERSVALPIIPIKQRIAEVKTCPIERPRSTTPINPSLLEDYLPSEDTREHAIEKMRICLPREDSITSRSKSPRRVTKTWSEFAEQGIQSPREYRKPSLTEKSAKSPCSPPPLPPRSHSTPPVPTQTPPPKPTSWINFEEIPEKRKPPKRIQTIPSRGTLDLPVDVAEKTVYSYVNPEECKCECHEASGRQQPQQQPAAPTQQCSHLEVDPCPDWFDLCWIMMHTLDVDVSSILCDSSYEFPSPYSASDGPDYSDGLKPMKPFGMDLDVTSNRSSIISQDEPQSPELGSPNDNEIRDK</sequence>
<feature type="compositionally biased region" description="Polar residues" evidence="1">
    <location>
        <begin position="436"/>
        <end position="450"/>
    </location>
</feature>
<feature type="compositionally biased region" description="Basic and acidic residues" evidence="1">
    <location>
        <begin position="808"/>
        <end position="820"/>
    </location>
</feature>
<keyword evidence="3" id="KW-1185">Reference proteome</keyword>
<feature type="compositionally biased region" description="Basic and acidic residues" evidence="1">
    <location>
        <begin position="127"/>
        <end position="141"/>
    </location>
</feature>
<dbReference type="EMBL" id="JASPKZ010007181">
    <property type="protein sequence ID" value="KAJ9586259.1"/>
    <property type="molecule type" value="Genomic_DNA"/>
</dbReference>
<feature type="non-terminal residue" evidence="2">
    <location>
        <position position="1014"/>
    </location>
</feature>
<evidence type="ECO:0000256" key="1">
    <source>
        <dbReference type="SAM" id="MobiDB-lite"/>
    </source>
</evidence>
<evidence type="ECO:0000313" key="3">
    <source>
        <dbReference type="Proteomes" id="UP001233999"/>
    </source>
</evidence>
<feature type="compositionally biased region" description="Pro residues" evidence="1">
    <location>
        <begin position="824"/>
        <end position="848"/>
    </location>
</feature>
<feature type="compositionally biased region" description="Basic and acidic residues" evidence="1">
    <location>
        <begin position="484"/>
        <end position="503"/>
    </location>
</feature>
<gene>
    <name evidence="2" type="ORF">L9F63_020093</name>
</gene>
<feature type="region of interest" description="Disordered" evidence="1">
    <location>
        <begin position="114"/>
        <end position="156"/>
    </location>
</feature>
<feature type="region of interest" description="Disordered" evidence="1">
    <location>
        <begin position="1"/>
        <end position="97"/>
    </location>
</feature>
<evidence type="ECO:0000313" key="2">
    <source>
        <dbReference type="EMBL" id="KAJ9586259.1"/>
    </source>
</evidence>
<dbReference type="AlphaFoldDB" id="A0AAD8EDW4"/>
<feature type="region of interest" description="Disordered" evidence="1">
    <location>
        <begin position="961"/>
        <end position="1014"/>
    </location>
</feature>
<proteinExistence type="predicted"/>
<feature type="compositionally biased region" description="Basic and acidic residues" evidence="1">
    <location>
        <begin position="316"/>
        <end position="351"/>
    </location>
</feature>
<feature type="compositionally biased region" description="Polar residues" evidence="1">
    <location>
        <begin position="377"/>
        <end position="394"/>
    </location>
</feature>
<feature type="region of interest" description="Disordered" evidence="1">
    <location>
        <begin position="780"/>
        <end position="851"/>
    </location>
</feature>
<feature type="compositionally biased region" description="Basic and acidic residues" evidence="1">
    <location>
        <begin position="663"/>
        <end position="697"/>
    </location>
</feature>
<feature type="region of interest" description="Disordered" evidence="1">
    <location>
        <begin position="654"/>
        <end position="697"/>
    </location>
</feature>
<protein>
    <submittedName>
        <fullName evidence="2">Uncharacterized protein</fullName>
    </submittedName>
</protein>
<feature type="compositionally biased region" description="Low complexity" evidence="1">
    <location>
        <begin position="72"/>
        <end position="81"/>
    </location>
</feature>
<organism evidence="2 3">
    <name type="scientific">Diploptera punctata</name>
    <name type="common">Pacific beetle cockroach</name>
    <dbReference type="NCBI Taxonomy" id="6984"/>
    <lineage>
        <taxon>Eukaryota</taxon>
        <taxon>Metazoa</taxon>
        <taxon>Ecdysozoa</taxon>
        <taxon>Arthropoda</taxon>
        <taxon>Hexapoda</taxon>
        <taxon>Insecta</taxon>
        <taxon>Pterygota</taxon>
        <taxon>Neoptera</taxon>
        <taxon>Polyneoptera</taxon>
        <taxon>Dictyoptera</taxon>
        <taxon>Blattodea</taxon>
        <taxon>Blaberoidea</taxon>
        <taxon>Blaberidae</taxon>
        <taxon>Diplopterinae</taxon>
        <taxon>Diploptera</taxon>
    </lineage>
</organism>
<feature type="compositionally biased region" description="Basic residues" evidence="1">
    <location>
        <begin position="526"/>
        <end position="535"/>
    </location>
</feature>
<accession>A0AAD8EDW4</accession>
<feature type="region of interest" description="Disordered" evidence="1">
    <location>
        <begin position="306"/>
        <end position="545"/>
    </location>
</feature>
<comment type="caution">
    <text evidence="2">The sequence shown here is derived from an EMBL/GenBank/DDBJ whole genome shotgun (WGS) entry which is preliminary data.</text>
</comment>
<feature type="compositionally biased region" description="Polar residues" evidence="1">
    <location>
        <begin position="985"/>
        <end position="998"/>
    </location>
</feature>
<reference evidence="2" key="2">
    <citation type="submission" date="2023-05" db="EMBL/GenBank/DDBJ databases">
        <authorList>
            <person name="Fouks B."/>
        </authorList>
    </citation>
    <scope>NUCLEOTIDE SEQUENCE</scope>
    <source>
        <strain evidence="2">Stay&amp;Tobe</strain>
        <tissue evidence="2">Testes</tissue>
    </source>
</reference>